<dbReference type="CDD" id="cd00158">
    <property type="entry name" value="RHOD"/>
    <property type="match status" value="1"/>
</dbReference>
<evidence type="ECO:0000259" key="2">
    <source>
        <dbReference type="PROSITE" id="PS50206"/>
    </source>
</evidence>
<gene>
    <name evidence="3" type="ORF">AZI98_17370</name>
</gene>
<dbReference type="InterPro" id="IPR050229">
    <property type="entry name" value="GlpE_sulfurtransferase"/>
</dbReference>
<feature type="domain" description="Rhodanese" evidence="2">
    <location>
        <begin position="41"/>
        <end position="125"/>
    </location>
</feature>
<accession>A0A167Z0A2</accession>
<keyword evidence="1" id="KW-0472">Membrane</keyword>
<organism evidence="3 4">
    <name type="scientific">Aeribacillus pallidus</name>
    <dbReference type="NCBI Taxonomy" id="33936"/>
    <lineage>
        <taxon>Bacteria</taxon>
        <taxon>Bacillati</taxon>
        <taxon>Bacillota</taxon>
        <taxon>Bacilli</taxon>
        <taxon>Bacillales</taxon>
        <taxon>Bacillaceae</taxon>
        <taxon>Aeribacillus</taxon>
    </lineage>
</organism>
<evidence type="ECO:0000256" key="1">
    <source>
        <dbReference type="SAM" id="Phobius"/>
    </source>
</evidence>
<name>A0A167Z0A2_9BACI</name>
<keyword evidence="4" id="KW-1185">Reference proteome</keyword>
<sequence length="125" mass="14432">MVETIINIGLVLLVIWFVVNRFLPIKGVRIISVVQLKKELRKKDVHYIDVRTPIEFHTNHILGFKNIPLHELPKRVHELSKDKEVIVICQSGMRSAKASKLLKKLGFQRVTNVKGGMNSWSKRLI</sequence>
<proteinExistence type="predicted"/>
<dbReference type="PANTHER" id="PTHR43031:SF17">
    <property type="entry name" value="SULFURTRANSFERASE YTWF-RELATED"/>
    <property type="match status" value="1"/>
</dbReference>
<dbReference type="SMART" id="SM00450">
    <property type="entry name" value="RHOD"/>
    <property type="match status" value="1"/>
</dbReference>
<comment type="caution">
    <text evidence="3">The sequence shown here is derived from an EMBL/GenBank/DDBJ whole genome shotgun (WGS) entry which is preliminary data.</text>
</comment>
<dbReference type="SUPFAM" id="SSF52821">
    <property type="entry name" value="Rhodanese/Cell cycle control phosphatase"/>
    <property type="match status" value="1"/>
</dbReference>
<dbReference type="STRING" id="33936.AZI98_17370"/>
<protein>
    <submittedName>
        <fullName evidence="3">Rhodanese</fullName>
    </submittedName>
</protein>
<dbReference type="PROSITE" id="PS50206">
    <property type="entry name" value="RHODANESE_3"/>
    <property type="match status" value="1"/>
</dbReference>
<dbReference type="InterPro" id="IPR001763">
    <property type="entry name" value="Rhodanese-like_dom"/>
</dbReference>
<dbReference type="Gene3D" id="3.40.250.10">
    <property type="entry name" value="Rhodanese-like domain"/>
    <property type="match status" value="1"/>
</dbReference>
<dbReference type="InterPro" id="IPR036873">
    <property type="entry name" value="Rhodanese-like_dom_sf"/>
</dbReference>
<dbReference type="PANTHER" id="PTHR43031">
    <property type="entry name" value="FAD-DEPENDENT OXIDOREDUCTASE"/>
    <property type="match status" value="1"/>
</dbReference>
<evidence type="ECO:0000313" key="4">
    <source>
        <dbReference type="Proteomes" id="UP000076476"/>
    </source>
</evidence>
<keyword evidence="1" id="KW-1133">Transmembrane helix</keyword>
<keyword evidence="1" id="KW-0812">Transmembrane</keyword>
<feature type="transmembrane region" description="Helical" evidence="1">
    <location>
        <begin position="6"/>
        <end position="23"/>
    </location>
</feature>
<dbReference type="Proteomes" id="UP000076476">
    <property type="component" value="Unassembled WGS sequence"/>
</dbReference>
<dbReference type="OrthoDB" id="9800872at2"/>
<reference evidence="3 4" key="1">
    <citation type="submission" date="2016-04" db="EMBL/GenBank/DDBJ databases">
        <title>Draft genome sequence of Aeribacillus pallidus 8m3 from petroleum reservoir.</title>
        <authorList>
            <person name="Poltaraus A.B."/>
            <person name="Nazina T.N."/>
            <person name="Tourova T.P."/>
            <person name="Malakho S.M."/>
            <person name="Korshunova A.V."/>
            <person name="Sokolova D.S."/>
        </authorList>
    </citation>
    <scope>NUCLEOTIDE SEQUENCE [LARGE SCALE GENOMIC DNA]</scope>
    <source>
        <strain evidence="3 4">8m3</strain>
    </source>
</reference>
<evidence type="ECO:0000313" key="3">
    <source>
        <dbReference type="EMBL" id="KZN94764.1"/>
    </source>
</evidence>
<dbReference type="RefSeq" id="WP_063389514.1">
    <property type="nucleotide sequence ID" value="NZ_LWBR01000075.1"/>
</dbReference>
<dbReference type="EMBL" id="LWBR01000075">
    <property type="protein sequence ID" value="KZN94764.1"/>
    <property type="molecule type" value="Genomic_DNA"/>
</dbReference>
<dbReference type="Pfam" id="PF00581">
    <property type="entry name" value="Rhodanese"/>
    <property type="match status" value="1"/>
</dbReference>
<dbReference type="AlphaFoldDB" id="A0A167Z0A2"/>